<dbReference type="AlphaFoldDB" id="A0AAV3REP5"/>
<comment type="caution">
    <text evidence="2">The sequence shown here is derived from an EMBL/GenBank/DDBJ whole genome shotgun (WGS) entry which is preliminary data.</text>
</comment>
<gene>
    <name evidence="2" type="ORF">LIER_27704</name>
</gene>
<evidence type="ECO:0000313" key="2">
    <source>
        <dbReference type="EMBL" id="GAA0174279.1"/>
    </source>
</evidence>
<dbReference type="InterPro" id="IPR043502">
    <property type="entry name" value="DNA/RNA_pol_sf"/>
</dbReference>
<dbReference type="SUPFAM" id="SSF56672">
    <property type="entry name" value="DNA/RNA polymerases"/>
    <property type="match status" value="1"/>
</dbReference>
<organism evidence="2 3">
    <name type="scientific">Lithospermum erythrorhizon</name>
    <name type="common">Purple gromwell</name>
    <name type="synonym">Lithospermum officinale var. erythrorhizon</name>
    <dbReference type="NCBI Taxonomy" id="34254"/>
    <lineage>
        <taxon>Eukaryota</taxon>
        <taxon>Viridiplantae</taxon>
        <taxon>Streptophyta</taxon>
        <taxon>Embryophyta</taxon>
        <taxon>Tracheophyta</taxon>
        <taxon>Spermatophyta</taxon>
        <taxon>Magnoliopsida</taxon>
        <taxon>eudicotyledons</taxon>
        <taxon>Gunneridae</taxon>
        <taxon>Pentapetalae</taxon>
        <taxon>asterids</taxon>
        <taxon>lamiids</taxon>
        <taxon>Boraginales</taxon>
        <taxon>Boraginaceae</taxon>
        <taxon>Boraginoideae</taxon>
        <taxon>Lithospermeae</taxon>
        <taxon>Lithospermum</taxon>
    </lineage>
</organism>
<accession>A0AAV3REP5</accession>
<keyword evidence="3" id="KW-1185">Reference proteome</keyword>
<dbReference type="CDD" id="cd01647">
    <property type="entry name" value="RT_LTR"/>
    <property type="match status" value="1"/>
</dbReference>
<dbReference type="EMBL" id="BAABME010009006">
    <property type="protein sequence ID" value="GAA0174279.1"/>
    <property type="molecule type" value="Genomic_DNA"/>
</dbReference>
<proteinExistence type="predicted"/>
<dbReference type="InterPro" id="IPR053134">
    <property type="entry name" value="RNA-dir_DNA_polymerase"/>
</dbReference>
<dbReference type="Gene3D" id="3.10.10.10">
    <property type="entry name" value="HIV Type 1 Reverse Transcriptase, subunit A, domain 1"/>
    <property type="match status" value="1"/>
</dbReference>
<sequence>MGHVIYPVGIITLEFTVGIGDRTSKIKTQFTVVDIDDPSYNGLIGRPILIALRAIVSPLHLKMKFPTAGGIEEVCGNQKRARICYQASVPPVNKPTVETRKKCCRESQLEIRTVRKEEENDNSPKERQNLKRPIPHEEVEEVPFNPANVERTFKVGTKLDGTYKEALVSLIRDFEDVFAWGPEDMPSVDPEIAIHWLHVESMFIPIKRRKRTFSDEKNMAIRSKVEALLKANAIRELQFPEWNTNVVLVKKSNNKWRMCTNFMSLNKAFPKDFYPLPCLVRLVDGSAGHEVFDFMDASRGYHQVHMLPEDEEKTAFFTEYGIFC</sequence>
<evidence type="ECO:0000313" key="3">
    <source>
        <dbReference type="Proteomes" id="UP001454036"/>
    </source>
</evidence>
<reference evidence="2 3" key="1">
    <citation type="submission" date="2024-01" db="EMBL/GenBank/DDBJ databases">
        <title>The complete chloroplast genome sequence of Lithospermum erythrorhizon: insights into the phylogenetic relationship among Boraginaceae species and the maternal lineages of purple gromwells.</title>
        <authorList>
            <person name="Okada T."/>
            <person name="Watanabe K."/>
        </authorList>
    </citation>
    <scope>NUCLEOTIDE SEQUENCE [LARGE SCALE GENOMIC DNA]</scope>
</reference>
<protein>
    <recommendedName>
        <fullName evidence="4">Transposon Ty3-I Gag-Pol polyprotein</fullName>
    </recommendedName>
</protein>
<feature type="region of interest" description="Disordered" evidence="1">
    <location>
        <begin position="114"/>
        <end position="133"/>
    </location>
</feature>
<dbReference type="PANTHER" id="PTHR24559:SF444">
    <property type="entry name" value="REVERSE TRANSCRIPTASE DOMAIN-CONTAINING PROTEIN"/>
    <property type="match status" value="1"/>
</dbReference>
<name>A0AAV3REP5_LITER</name>
<evidence type="ECO:0008006" key="4">
    <source>
        <dbReference type="Google" id="ProtNLM"/>
    </source>
</evidence>
<dbReference type="Proteomes" id="UP001454036">
    <property type="component" value="Unassembled WGS sequence"/>
</dbReference>
<evidence type="ECO:0000256" key="1">
    <source>
        <dbReference type="SAM" id="MobiDB-lite"/>
    </source>
</evidence>
<dbReference type="PANTHER" id="PTHR24559">
    <property type="entry name" value="TRANSPOSON TY3-I GAG-POL POLYPROTEIN"/>
    <property type="match status" value="1"/>
</dbReference>